<sequence>MNNLKVLDVTLRDGGCVNDFNFGQTYMDKILVAQEASGVDIIELGYIDENKGSVSNRTQYINERVIYENFLKHKKPGVSYVAMMDYGKFNVDNLSPHVAEGIDGIRMAFHKKNRFDIIKAGRKIIEKGYKFYIQPMITLRYSDAELLELIEIINKELPDAEGFYIVDSFGEMRPNDMSRVLNLVDHNLIPSMTLGFHSHNNLQMSYSNAIEMLKFPTNRDLMLDCSIMGMGKGAGNLNTELLLEHLNLYYGKNYHIAPLLEVIDKVINQLHSEFYWGYAPEYYLSAANQCTPSYASHFYNKHMLPIDQVGEMLEMIAPEKKISFDKNYAEEVYRQYNESKSVDDTLVIEELTKAFAGKRILLIGPGKSIIDANEKINKLVSATDVITIGLNTMRLDNDYLLTTRKEIYDKAVKDGLNTIVCSNVSKGGRGNVKILNYANWIEVTDRTHDSSAVIALNLLKACGVKEVLLAGLDGFSVNINENYFDPNMRHPVNNEQVERRNHYYKNLIQRVKKSGIRVEFITPSKYEENA</sequence>
<dbReference type="Gene3D" id="3.20.20.70">
    <property type="entry name" value="Aldolase class I"/>
    <property type="match status" value="1"/>
</dbReference>
<name>A0AAP2QMK3_9FIRM</name>
<dbReference type="CDD" id="cd07944">
    <property type="entry name" value="DRE_TIM_HOA_like"/>
    <property type="match status" value="1"/>
</dbReference>
<evidence type="ECO:0000313" key="2">
    <source>
        <dbReference type="EMBL" id="MCB6939469.1"/>
    </source>
</evidence>
<dbReference type="InterPro" id="IPR013785">
    <property type="entry name" value="Aldolase_TIM"/>
</dbReference>
<dbReference type="SUPFAM" id="SSF51569">
    <property type="entry name" value="Aldolase"/>
    <property type="match status" value="1"/>
</dbReference>
<dbReference type="InterPro" id="IPR000891">
    <property type="entry name" value="PYR_CT"/>
</dbReference>
<dbReference type="Proteomes" id="UP001197684">
    <property type="component" value="Unassembled WGS sequence"/>
</dbReference>
<dbReference type="RefSeq" id="WP_306781169.1">
    <property type="nucleotide sequence ID" value="NZ_DAWECY010000012.1"/>
</dbReference>
<organism evidence="2 4">
    <name type="scientific">Agathobacter rectalis</name>
    <dbReference type="NCBI Taxonomy" id="39491"/>
    <lineage>
        <taxon>Bacteria</taxon>
        <taxon>Bacillati</taxon>
        <taxon>Bacillota</taxon>
        <taxon>Clostridia</taxon>
        <taxon>Lachnospirales</taxon>
        <taxon>Lachnospiraceae</taxon>
        <taxon>Agathobacter</taxon>
    </lineage>
</organism>
<dbReference type="Pfam" id="PF00682">
    <property type="entry name" value="HMGL-like"/>
    <property type="match status" value="1"/>
</dbReference>
<dbReference type="EMBL" id="JAJCJK010000029">
    <property type="protein sequence ID" value="MCB6939469.1"/>
    <property type="molecule type" value="Genomic_DNA"/>
</dbReference>
<comment type="caution">
    <text evidence="2">The sequence shown here is derived from an EMBL/GenBank/DDBJ whole genome shotgun (WGS) entry which is preliminary data.</text>
</comment>
<proteinExistence type="predicted"/>
<protein>
    <submittedName>
        <fullName evidence="2">Aldolase catalytic domain-containing protein</fullName>
    </submittedName>
</protein>
<dbReference type="GO" id="GO:0003824">
    <property type="term" value="F:catalytic activity"/>
    <property type="evidence" value="ECO:0007669"/>
    <property type="project" value="InterPro"/>
</dbReference>
<dbReference type="AlphaFoldDB" id="A0AAP2QMK3"/>
<accession>A0AAP2QMK3</accession>
<evidence type="ECO:0000313" key="4">
    <source>
        <dbReference type="Proteomes" id="UP001197684"/>
    </source>
</evidence>
<dbReference type="Proteomes" id="UP001197741">
    <property type="component" value="Unassembled WGS sequence"/>
</dbReference>
<evidence type="ECO:0000259" key="1">
    <source>
        <dbReference type="Pfam" id="PF00682"/>
    </source>
</evidence>
<dbReference type="EMBL" id="JAJCJQ010000028">
    <property type="protein sequence ID" value="MCB6961950.1"/>
    <property type="molecule type" value="Genomic_DNA"/>
</dbReference>
<feature type="domain" description="Pyruvate carboxyltransferase" evidence="1">
    <location>
        <begin position="4"/>
        <end position="244"/>
    </location>
</feature>
<reference evidence="2" key="1">
    <citation type="submission" date="2021-10" db="EMBL/GenBank/DDBJ databases">
        <title>Collection of gut derived symbiotic bacterial strains cultured from healthy donors.</title>
        <authorList>
            <person name="Lin H."/>
            <person name="Littmann E."/>
            <person name="Kohout C."/>
            <person name="Pamer E.G."/>
        </authorList>
    </citation>
    <scope>NUCLEOTIDE SEQUENCE</scope>
    <source>
        <strain evidence="3">DFI.7.28A</strain>
        <strain evidence="2">DFI.9.42</strain>
    </source>
</reference>
<gene>
    <name evidence="2" type="ORF">LIZ56_13780</name>
    <name evidence="3" type="ORF">LIZ82_13800</name>
</gene>
<evidence type="ECO:0000313" key="3">
    <source>
        <dbReference type="EMBL" id="MCB6961950.1"/>
    </source>
</evidence>